<dbReference type="SUPFAM" id="SSF53623">
    <property type="entry name" value="MurD-like peptide ligases, catalytic domain"/>
    <property type="match status" value="1"/>
</dbReference>
<dbReference type="PANTHER" id="PTHR43445">
    <property type="entry name" value="UDP-N-ACETYLMURAMATE--L-ALANINE LIGASE-RELATED"/>
    <property type="match status" value="1"/>
</dbReference>
<dbReference type="PRINTS" id="PR01758">
    <property type="entry name" value="CAPSULEPROTB"/>
</dbReference>
<dbReference type="GO" id="GO:0016020">
    <property type="term" value="C:membrane"/>
    <property type="evidence" value="ECO:0007669"/>
    <property type="project" value="InterPro"/>
</dbReference>
<dbReference type="InterPro" id="IPR008337">
    <property type="entry name" value="Capsule_biosynth_CapB"/>
</dbReference>
<dbReference type="InterPro" id="IPR050061">
    <property type="entry name" value="MurCDEF_pg_biosynth"/>
</dbReference>
<dbReference type="NCBIfam" id="TIGR04012">
    <property type="entry name" value="poly_gGlu_PgsB"/>
    <property type="match status" value="1"/>
</dbReference>
<protein>
    <submittedName>
        <fullName evidence="2">Poly-gamma-glutamate synthase PgsB</fullName>
    </submittedName>
</protein>
<dbReference type="Gene3D" id="3.40.1190.10">
    <property type="entry name" value="Mur-like, catalytic domain"/>
    <property type="match status" value="1"/>
</dbReference>
<sequence>MLLIIILTLLIISLGVLEKIKHNSNIKKIPIRININGIRGKSTITRLIFSILKENQHNVIAKTTGTDARILYWHTDKEDPIIRKPQGANIGEQKAIMRHVVHQNADSLVNECMAVNPDYQITFQNDLVKANVGVIVNVLEDHMDVLGPTLDEVAEAFAATIPFNGKAVVMQDEYTNYYKKIAQDRKTDLIVVDKNEISEDYLKKFDYIVFPDNVAIALGVAKSLGIEEDVAMKGMLNAPPDSGAVRVKYYEANNNTNIFINAFSANEPESSLAILDKVYSYNYPFEKVVIILNCRYDRVDRTYLFTEKFIPKIKIDTLIVTGSTTQMVTEVMKDYPEINYYNFEGKEFSEVQDRILKESQKSLIFCVGNIHGNGKSIVNFIEGKS</sequence>
<dbReference type="OrthoDB" id="2884at2"/>
<feature type="domain" description="Mur ligase central" evidence="1">
    <location>
        <begin position="37"/>
        <end position="236"/>
    </location>
</feature>
<name>A0A2T4PVM9_9STAP</name>
<dbReference type="EMBL" id="PZFK01000005">
    <property type="protein sequence ID" value="PTI30435.1"/>
    <property type="molecule type" value="Genomic_DNA"/>
</dbReference>
<dbReference type="RefSeq" id="WP_107556729.1">
    <property type="nucleotide sequence ID" value="NZ_CP120130.1"/>
</dbReference>
<dbReference type="Pfam" id="PF08245">
    <property type="entry name" value="Mur_ligase_M"/>
    <property type="match status" value="1"/>
</dbReference>
<dbReference type="InterPro" id="IPR036565">
    <property type="entry name" value="Mur-like_cat_sf"/>
</dbReference>
<dbReference type="STRING" id="1167632.GCA_000286335_01557"/>
<gene>
    <name evidence="2" type="primary">pgsB</name>
    <name evidence="2" type="ORF">BU072_03255</name>
</gene>
<dbReference type="InterPro" id="IPR013221">
    <property type="entry name" value="Mur_ligase_cen"/>
</dbReference>
<dbReference type="GO" id="GO:0005524">
    <property type="term" value="F:ATP binding"/>
    <property type="evidence" value="ECO:0007669"/>
    <property type="project" value="InterPro"/>
</dbReference>
<evidence type="ECO:0000259" key="1">
    <source>
        <dbReference type="Pfam" id="PF08245"/>
    </source>
</evidence>
<organism evidence="2 3">
    <name type="scientific">Mammaliicoccus vitulinus</name>
    <dbReference type="NCBI Taxonomy" id="71237"/>
    <lineage>
        <taxon>Bacteria</taxon>
        <taxon>Bacillati</taxon>
        <taxon>Bacillota</taxon>
        <taxon>Bacilli</taxon>
        <taxon>Bacillales</taxon>
        <taxon>Staphylococcaceae</taxon>
        <taxon>Mammaliicoccus</taxon>
    </lineage>
</organism>
<evidence type="ECO:0000313" key="2">
    <source>
        <dbReference type="EMBL" id="PTI30435.1"/>
    </source>
</evidence>
<evidence type="ECO:0000313" key="3">
    <source>
        <dbReference type="Proteomes" id="UP000241209"/>
    </source>
</evidence>
<dbReference type="GO" id="GO:0016881">
    <property type="term" value="F:acid-amino acid ligase activity"/>
    <property type="evidence" value="ECO:0007669"/>
    <property type="project" value="InterPro"/>
</dbReference>
<accession>A0A2T4PVM9</accession>
<dbReference type="PANTHER" id="PTHR43445:SF1">
    <property type="entry name" value="PGA SYNTHASE CAPB"/>
    <property type="match status" value="1"/>
</dbReference>
<reference evidence="2 3" key="1">
    <citation type="journal article" date="2016" name="Front. Microbiol.">
        <title>Comprehensive Phylogenetic Analysis of Bovine Non-aureus Staphylococci Species Based on Whole-Genome Sequencing.</title>
        <authorList>
            <person name="Naushad S."/>
            <person name="Barkema H.W."/>
            <person name="Luby C."/>
            <person name="Condas L.A."/>
            <person name="Nobrega D.B."/>
            <person name="Carson D.A."/>
            <person name="De Buck J."/>
        </authorList>
    </citation>
    <scope>NUCLEOTIDE SEQUENCE [LARGE SCALE GENOMIC DNA]</scope>
    <source>
        <strain evidence="2 3">SNUC 2204</strain>
    </source>
</reference>
<comment type="caution">
    <text evidence="2">The sequence shown here is derived from an EMBL/GenBank/DDBJ whole genome shotgun (WGS) entry which is preliminary data.</text>
</comment>
<dbReference type="AlphaFoldDB" id="A0A2T4PVM9"/>
<dbReference type="Proteomes" id="UP000241209">
    <property type="component" value="Unassembled WGS sequence"/>
</dbReference>
<proteinExistence type="predicted"/>
<dbReference type="GO" id="GO:0045227">
    <property type="term" value="P:capsule polysaccharide biosynthetic process"/>
    <property type="evidence" value="ECO:0007669"/>
    <property type="project" value="InterPro"/>
</dbReference>